<evidence type="ECO:0000313" key="2">
    <source>
        <dbReference type="Proteomes" id="UP000587524"/>
    </source>
</evidence>
<evidence type="ECO:0008006" key="3">
    <source>
        <dbReference type="Google" id="ProtNLM"/>
    </source>
</evidence>
<comment type="caution">
    <text evidence="1">The sequence shown here is derived from an EMBL/GenBank/DDBJ whole genome shotgun (WGS) entry which is preliminary data.</text>
</comment>
<reference evidence="1 2" key="1">
    <citation type="submission" date="2020-08" db="EMBL/GenBank/DDBJ databases">
        <title>Genomic Encyclopedia of Type Strains, Phase IV (KMG-IV): sequencing the most valuable type-strain genomes for metagenomic binning, comparative biology and taxonomic classification.</title>
        <authorList>
            <person name="Goeker M."/>
        </authorList>
    </citation>
    <scope>NUCLEOTIDE SEQUENCE [LARGE SCALE GENOMIC DNA]</scope>
    <source>
        <strain evidence="1 2">DSM 17455</strain>
    </source>
</reference>
<dbReference type="EMBL" id="JACJHZ010000010">
    <property type="protein sequence ID" value="MBA9020568.1"/>
    <property type="molecule type" value="Genomic_DNA"/>
</dbReference>
<gene>
    <name evidence="1" type="ORF">HNQ97_002570</name>
</gene>
<accession>A0ABR6C6F4</accession>
<keyword evidence="2" id="KW-1185">Reference proteome</keyword>
<organism evidence="1 2">
    <name type="scientific">Aminobacter ciceronei</name>
    <dbReference type="NCBI Taxonomy" id="150723"/>
    <lineage>
        <taxon>Bacteria</taxon>
        <taxon>Pseudomonadati</taxon>
        <taxon>Pseudomonadota</taxon>
        <taxon>Alphaproteobacteria</taxon>
        <taxon>Hyphomicrobiales</taxon>
        <taxon>Phyllobacteriaceae</taxon>
        <taxon>Aminobacter</taxon>
    </lineage>
</organism>
<dbReference type="Proteomes" id="UP000587524">
    <property type="component" value="Unassembled WGS sequence"/>
</dbReference>
<sequence length="93" mass="10341">MSKYRKKPVVIEAMQYRYGDPAVRAFLGASAGHESKARHPSAKGELEIVTLEDGHDQRAKHVATEGDFIIKGVQGEFYPCKPDIFEATYEAAE</sequence>
<protein>
    <recommendedName>
        <fullName evidence="3">Phage protein</fullName>
    </recommendedName>
</protein>
<dbReference type="RefSeq" id="WP_182574206.1">
    <property type="nucleotide sequence ID" value="NZ_JACJHY010000010.1"/>
</dbReference>
<proteinExistence type="predicted"/>
<name>A0ABR6C6F4_9HYPH</name>
<evidence type="ECO:0000313" key="1">
    <source>
        <dbReference type="EMBL" id="MBA9020568.1"/>
    </source>
</evidence>